<dbReference type="KEGG" id="pif:PITG_06444"/>
<dbReference type="Proteomes" id="UP000006643">
    <property type="component" value="Unassembled WGS sequence"/>
</dbReference>
<dbReference type="RefSeq" id="XP_002998564.1">
    <property type="nucleotide sequence ID" value="XM_002998518.1"/>
</dbReference>
<dbReference type="SUPFAM" id="SSF51735">
    <property type="entry name" value="NAD(P)-binding Rossmann-fold domains"/>
    <property type="match status" value="1"/>
</dbReference>
<evidence type="ECO:0000313" key="4">
    <source>
        <dbReference type="EMBL" id="EEY69917.1"/>
    </source>
</evidence>
<dbReference type="EMBL" id="DS028125">
    <property type="protein sequence ID" value="EEY69917.1"/>
    <property type="molecule type" value="Genomic_DNA"/>
</dbReference>
<dbReference type="HOGENOM" id="CLU_1800236_0_0_1"/>
<evidence type="ECO:0000313" key="5">
    <source>
        <dbReference type="Proteomes" id="UP000006643"/>
    </source>
</evidence>
<reference evidence="5" key="1">
    <citation type="journal article" date="2009" name="Nature">
        <title>Genome sequence and analysis of the Irish potato famine pathogen Phytophthora infestans.</title>
        <authorList>
            <consortium name="The Broad Institute Genome Sequencing Platform"/>
            <person name="Haas B.J."/>
            <person name="Kamoun S."/>
            <person name="Zody M.C."/>
            <person name="Jiang R.H."/>
            <person name="Handsaker R.E."/>
            <person name="Cano L.M."/>
            <person name="Grabherr M."/>
            <person name="Kodira C.D."/>
            <person name="Raffaele S."/>
            <person name="Torto-Alalibo T."/>
            <person name="Bozkurt T.O."/>
            <person name="Ah-Fong A.M."/>
            <person name="Alvarado L."/>
            <person name="Anderson V.L."/>
            <person name="Armstrong M.R."/>
            <person name="Avrova A."/>
            <person name="Baxter L."/>
            <person name="Beynon J."/>
            <person name="Boevink P.C."/>
            <person name="Bollmann S.R."/>
            <person name="Bos J.I."/>
            <person name="Bulone V."/>
            <person name="Cai G."/>
            <person name="Cakir C."/>
            <person name="Carrington J.C."/>
            <person name="Chawner M."/>
            <person name="Conti L."/>
            <person name="Costanzo S."/>
            <person name="Ewan R."/>
            <person name="Fahlgren N."/>
            <person name="Fischbach M.A."/>
            <person name="Fugelstad J."/>
            <person name="Gilroy E.M."/>
            <person name="Gnerre S."/>
            <person name="Green P.J."/>
            <person name="Grenville-Briggs L.J."/>
            <person name="Griffith J."/>
            <person name="Grunwald N.J."/>
            <person name="Horn K."/>
            <person name="Horner N.R."/>
            <person name="Hu C.H."/>
            <person name="Huitema E."/>
            <person name="Jeong D.H."/>
            <person name="Jones A.M."/>
            <person name="Jones J.D."/>
            <person name="Jones R.W."/>
            <person name="Karlsson E.K."/>
            <person name="Kunjeti S.G."/>
            <person name="Lamour K."/>
            <person name="Liu Z."/>
            <person name="Ma L."/>
            <person name="Maclean D."/>
            <person name="Chibucos M.C."/>
            <person name="McDonald H."/>
            <person name="McWalters J."/>
            <person name="Meijer H.J."/>
            <person name="Morgan W."/>
            <person name="Morris P.F."/>
            <person name="Munro C.A."/>
            <person name="O'Neill K."/>
            <person name="Ospina-Giraldo M."/>
            <person name="Pinzon A."/>
            <person name="Pritchard L."/>
            <person name="Ramsahoye B."/>
            <person name="Ren Q."/>
            <person name="Restrepo S."/>
            <person name="Roy S."/>
            <person name="Sadanandom A."/>
            <person name="Savidor A."/>
            <person name="Schornack S."/>
            <person name="Schwartz D.C."/>
            <person name="Schumann U.D."/>
            <person name="Schwessinger B."/>
            <person name="Seyer L."/>
            <person name="Sharpe T."/>
            <person name="Silvar C."/>
            <person name="Song J."/>
            <person name="Studholme D.J."/>
            <person name="Sykes S."/>
            <person name="Thines M."/>
            <person name="van de Vondervoort P.J."/>
            <person name="Phuntumart V."/>
            <person name="Wawra S."/>
            <person name="Weide R."/>
            <person name="Win J."/>
            <person name="Young C."/>
            <person name="Zhou S."/>
            <person name="Fry W."/>
            <person name="Meyers B.C."/>
            <person name="van West P."/>
            <person name="Ristaino J."/>
            <person name="Govers F."/>
            <person name="Birch P.R."/>
            <person name="Whisson S.C."/>
            <person name="Judelson H.S."/>
            <person name="Nusbaum C."/>
        </authorList>
    </citation>
    <scope>NUCLEOTIDE SEQUENCE [LARGE SCALE GENOMIC DNA]</scope>
    <source>
        <strain evidence="5">T30-4</strain>
    </source>
</reference>
<protein>
    <submittedName>
        <fullName evidence="4">D-isomer specific 2-hydroxyacid dehydrogenase, putative</fullName>
    </submittedName>
</protein>
<dbReference type="AlphaFoldDB" id="D0N4V9"/>
<dbReference type="GeneID" id="9471665"/>
<dbReference type="InterPro" id="IPR006140">
    <property type="entry name" value="D-isomer_DH_NAD-bd"/>
</dbReference>
<evidence type="ECO:0000256" key="2">
    <source>
        <dbReference type="ARBA" id="ARBA00023027"/>
    </source>
</evidence>
<dbReference type="OrthoDB" id="298012at2759"/>
<dbReference type="eggNOG" id="KOG0068">
    <property type="taxonomic scope" value="Eukaryota"/>
</dbReference>
<dbReference type="Pfam" id="PF02826">
    <property type="entry name" value="2-Hacid_dh_C"/>
    <property type="match status" value="1"/>
</dbReference>
<sequence length="144" mass="16236">MGQYVLGYVTLVYWPWRHQKGCRQEAGCNVLSFKRRVDPDQELELASCVDGVTSDLSEVLSQSDYLANVLPRRRPVFINVERGDVVAEETIISALDNGIWSRAVPGVYEKEPLPPQSGLIFVANFNCYLRGGTMTYKLDWATGY</sequence>
<keyword evidence="1" id="KW-0560">Oxidoreductase</keyword>
<dbReference type="InterPro" id="IPR036291">
    <property type="entry name" value="NAD(P)-bd_dom_sf"/>
</dbReference>
<name>D0N4V9_PHYIT</name>
<evidence type="ECO:0000259" key="3">
    <source>
        <dbReference type="Pfam" id="PF02826"/>
    </source>
</evidence>
<dbReference type="VEuPathDB" id="FungiDB:PITG_06444"/>
<dbReference type="PANTHER" id="PTHR43333:SF1">
    <property type="entry name" value="D-ISOMER SPECIFIC 2-HYDROXYACID DEHYDROGENASE NAD-BINDING DOMAIN-CONTAINING PROTEIN"/>
    <property type="match status" value="1"/>
</dbReference>
<proteinExistence type="predicted"/>
<dbReference type="STRING" id="403677.D0N4V9"/>
<dbReference type="GO" id="GO:0016491">
    <property type="term" value="F:oxidoreductase activity"/>
    <property type="evidence" value="ECO:0007669"/>
    <property type="project" value="UniProtKB-KW"/>
</dbReference>
<dbReference type="InParanoid" id="D0N4V9"/>
<dbReference type="Gene3D" id="3.40.50.720">
    <property type="entry name" value="NAD(P)-binding Rossmann-like Domain"/>
    <property type="match status" value="1"/>
</dbReference>
<evidence type="ECO:0000256" key="1">
    <source>
        <dbReference type="ARBA" id="ARBA00023002"/>
    </source>
</evidence>
<dbReference type="GO" id="GO:0051287">
    <property type="term" value="F:NAD binding"/>
    <property type="evidence" value="ECO:0007669"/>
    <property type="project" value="InterPro"/>
</dbReference>
<organism evidence="4 5">
    <name type="scientific">Phytophthora infestans (strain T30-4)</name>
    <name type="common">Potato late blight agent</name>
    <dbReference type="NCBI Taxonomy" id="403677"/>
    <lineage>
        <taxon>Eukaryota</taxon>
        <taxon>Sar</taxon>
        <taxon>Stramenopiles</taxon>
        <taxon>Oomycota</taxon>
        <taxon>Peronosporomycetes</taxon>
        <taxon>Peronosporales</taxon>
        <taxon>Peronosporaceae</taxon>
        <taxon>Phytophthora</taxon>
    </lineage>
</organism>
<keyword evidence="5" id="KW-1185">Reference proteome</keyword>
<keyword evidence="2" id="KW-0520">NAD</keyword>
<dbReference type="OMA" id="SCANRIL"/>
<accession>D0N4V9</accession>
<dbReference type="PANTHER" id="PTHR43333">
    <property type="entry name" value="2-HACID_DH_C DOMAIN-CONTAINING PROTEIN"/>
    <property type="match status" value="1"/>
</dbReference>
<feature type="domain" description="D-isomer specific 2-hydroxyacid dehydrogenase NAD-binding" evidence="3">
    <location>
        <begin position="76"/>
        <end position="122"/>
    </location>
</feature>
<gene>
    <name evidence="4" type="ORF">PITG_06444</name>
</gene>